<protein>
    <recommendedName>
        <fullName evidence="1">DUF7918 domain-containing protein</fullName>
    </recommendedName>
</protein>
<evidence type="ECO:0000313" key="2">
    <source>
        <dbReference type="EMBL" id="KAJ6256329.1"/>
    </source>
</evidence>
<name>A0AAD6NFL9_DREDA</name>
<dbReference type="PANTHER" id="PTHR36223:SF1">
    <property type="entry name" value="TRANSCRIPTION ELONGATION FACTOR EAF N-TERMINAL DOMAIN-CONTAINING PROTEIN"/>
    <property type="match status" value="1"/>
</dbReference>
<dbReference type="PANTHER" id="PTHR36223">
    <property type="entry name" value="BETA-LACTAMASE-TYPE TRANSPEPTIDASE FOLD DOMAIN CONTAINING PROTEIN"/>
    <property type="match status" value="1"/>
</dbReference>
<proteinExistence type="predicted"/>
<dbReference type="Proteomes" id="UP001221413">
    <property type="component" value="Unassembled WGS sequence"/>
</dbReference>
<evidence type="ECO:0000259" key="1">
    <source>
        <dbReference type="Pfam" id="PF25534"/>
    </source>
</evidence>
<organism evidence="2 3">
    <name type="scientific">Drechslerella dactyloides</name>
    <name type="common">Nematode-trapping fungus</name>
    <name type="synonym">Arthrobotrys dactyloides</name>
    <dbReference type="NCBI Taxonomy" id="74499"/>
    <lineage>
        <taxon>Eukaryota</taxon>
        <taxon>Fungi</taxon>
        <taxon>Dikarya</taxon>
        <taxon>Ascomycota</taxon>
        <taxon>Pezizomycotina</taxon>
        <taxon>Orbiliomycetes</taxon>
        <taxon>Orbiliales</taxon>
        <taxon>Orbiliaceae</taxon>
        <taxon>Drechslerella</taxon>
    </lineage>
</organism>
<dbReference type="InterPro" id="IPR057678">
    <property type="entry name" value="DUF7918"/>
</dbReference>
<gene>
    <name evidence="2" type="ORF">Dda_8827</name>
</gene>
<keyword evidence="3" id="KW-1185">Reference proteome</keyword>
<comment type="caution">
    <text evidence="2">The sequence shown here is derived from an EMBL/GenBank/DDBJ whole genome shotgun (WGS) entry which is preliminary data.</text>
</comment>
<dbReference type="EMBL" id="JAQGDS010000013">
    <property type="protein sequence ID" value="KAJ6256329.1"/>
    <property type="molecule type" value="Genomic_DNA"/>
</dbReference>
<sequence>MPYHRGVACDIYIGGVKATEYNATLDGRTCTVWVVAEEGQEYGFEINILETGEKHHRLVFLADGQVLISRLVSDPDTTTSELNIVETNEEGAEARDVTTSGVGCLRWALWRLKSIRLSEDQRPAVFSFNPVDALRQEAIQGHAVSHRTELGESYAEEATSYHFDLRDPEDAPYVVFQFHYAAKALLQSRGYIPRSPASEPPAPEVFDNDVLSMSMIELQREVMRLRGELNARQLGD</sequence>
<evidence type="ECO:0000313" key="3">
    <source>
        <dbReference type="Proteomes" id="UP001221413"/>
    </source>
</evidence>
<accession>A0AAD6NFL9</accession>
<dbReference type="AlphaFoldDB" id="A0AAD6NFL9"/>
<dbReference type="Pfam" id="PF25534">
    <property type="entry name" value="DUF7918"/>
    <property type="match status" value="1"/>
</dbReference>
<feature type="domain" description="DUF7918" evidence="1">
    <location>
        <begin position="80"/>
        <end position="195"/>
    </location>
</feature>
<reference evidence="2" key="1">
    <citation type="submission" date="2023-01" db="EMBL/GenBank/DDBJ databases">
        <title>The chitinases involved in constricting ring structure development in the nematode-trapping fungus Drechslerella dactyloides.</title>
        <authorList>
            <person name="Wang R."/>
            <person name="Zhang L."/>
            <person name="Tang P."/>
            <person name="Li S."/>
            <person name="Liang L."/>
        </authorList>
    </citation>
    <scope>NUCLEOTIDE SEQUENCE</scope>
    <source>
        <strain evidence="2">YMF1.00031</strain>
    </source>
</reference>